<dbReference type="RefSeq" id="WP_320684633.1">
    <property type="nucleotide sequence ID" value="NZ_JAXBLV010000001.1"/>
</dbReference>
<gene>
    <name evidence="2" type="ORF">R5W23_000103</name>
</gene>
<sequence length="148" mass="16814">MHDEMARGVALLHLVATLFMVGVIWFVQVVHYPLLARVGRADFEEYEQAHVRLTGWVVAPPMLTELVTAVLLLWVRPDRVPLWAIGAGLALVVVNWVSTWAFQIPCHDRLTRGFEPAVHRRLVATNWLRTTVWSLRGLLVLGTAFRLT</sequence>
<evidence type="ECO:0000313" key="3">
    <source>
        <dbReference type="Proteomes" id="UP001272242"/>
    </source>
</evidence>
<keyword evidence="1" id="KW-0472">Membrane</keyword>
<keyword evidence="1" id="KW-1133">Transmembrane helix</keyword>
<feature type="transmembrane region" description="Helical" evidence="1">
    <location>
        <begin position="54"/>
        <end position="75"/>
    </location>
</feature>
<proteinExistence type="predicted"/>
<accession>A0ABU5EV22</accession>
<feature type="transmembrane region" description="Helical" evidence="1">
    <location>
        <begin position="12"/>
        <end position="34"/>
    </location>
</feature>
<organism evidence="2 3">
    <name type="scientific">Gemmata algarum</name>
    <dbReference type="NCBI Taxonomy" id="2975278"/>
    <lineage>
        <taxon>Bacteria</taxon>
        <taxon>Pseudomonadati</taxon>
        <taxon>Planctomycetota</taxon>
        <taxon>Planctomycetia</taxon>
        <taxon>Gemmatales</taxon>
        <taxon>Gemmataceae</taxon>
        <taxon>Gemmata</taxon>
    </lineage>
</organism>
<keyword evidence="3" id="KW-1185">Reference proteome</keyword>
<feature type="transmembrane region" description="Helical" evidence="1">
    <location>
        <begin position="82"/>
        <end position="102"/>
    </location>
</feature>
<keyword evidence="1" id="KW-0812">Transmembrane</keyword>
<evidence type="ECO:0000256" key="1">
    <source>
        <dbReference type="SAM" id="Phobius"/>
    </source>
</evidence>
<name>A0ABU5EV22_9BACT</name>
<dbReference type="Proteomes" id="UP001272242">
    <property type="component" value="Unassembled WGS sequence"/>
</dbReference>
<reference evidence="3" key="1">
    <citation type="journal article" date="2023" name="Mar. Drugs">
        <title>Gemmata algarum, a Novel Planctomycete Isolated from an Algal Mat, Displays Antimicrobial Activity.</title>
        <authorList>
            <person name="Kumar G."/>
            <person name="Kallscheuer N."/>
            <person name="Kashif M."/>
            <person name="Ahamad S."/>
            <person name="Jagadeeshwari U."/>
            <person name="Pannikurungottu S."/>
            <person name="Haufschild T."/>
            <person name="Kabuu M."/>
            <person name="Sasikala C."/>
            <person name="Jogler C."/>
            <person name="Ramana C."/>
        </authorList>
    </citation>
    <scope>NUCLEOTIDE SEQUENCE [LARGE SCALE GENOMIC DNA]</scope>
    <source>
        <strain evidence="3">JC673</strain>
    </source>
</reference>
<dbReference type="EMBL" id="JAXBLV010000001">
    <property type="protein sequence ID" value="MDY3557576.1"/>
    <property type="molecule type" value="Genomic_DNA"/>
</dbReference>
<evidence type="ECO:0000313" key="2">
    <source>
        <dbReference type="EMBL" id="MDY3557576.1"/>
    </source>
</evidence>
<comment type="caution">
    <text evidence="2">The sequence shown here is derived from an EMBL/GenBank/DDBJ whole genome shotgun (WGS) entry which is preliminary data.</text>
</comment>
<protein>
    <recommendedName>
        <fullName evidence="4">DUF1772 domain-containing protein</fullName>
    </recommendedName>
</protein>
<evidence type="ECO:0008006" key="4">
    <source>
        <dbReference type="Google" id="ProtNLM"/>
    </source>
</evidence>